<evidence type="ECO:0000313" key="2">
    <source>
        <dbReference type="EMBL" id="QFI74736.1"/>
    </source>
</evidence>
<sequence>MRAKDNEKVDDAVTARLRQIADANPEIPVEIGGGLSACLLDIEALAMPPCPVFDAAARAAANSAGLSHDEIDDMLGPDEATRAEQPTDADEGGFVADREPGESDDDYRARVAHVRRLFPDDP</sequence>
<proteinExistence type="predicted"/>
<feature type="compositionally biased region" description="Basic and acidic residues" evidence="1">
    <location>
        <begin position="96"/>
        <end position="108"/>
    </location>
</feature>
<dbReference type="RefSeq" id="WP_151647661.1">
    <property type="nucleotide sequence ID" value="NZ_CP044543.1"/>
</dbReference>
<evidence type="ECO:0000256" key="1">
    <source>
        <dbReference type="SAM" id="MobiDB-lite"/>
    </source>
</evidence>
<evidence type="ECO:0000313" key="3">
    <source>
        <dbReference type="Proteomes" id="UP000325641"/>
    </source>
</evidence>
<accession>A0A5P6P8Z8</accession>
<name>A0A5P6P8Z8_9BRAD</name>
<protein>
    <submittedName>
        <fullName evidence="2">Uncharacterized protein</fullName>
    </submittedName>
</protein>
<dbReference type="KEGG" id="bbet:F8237_21395"/>
<feature type="region of interest" description="Disordered" evidence="1">
    <location>
        <begin position="62"/>
        <end position="108"/>
    </location>
</feature>
<reference evidence="3" key="1">
    <citation type="submission" date="2019-10" db="EMBL/GenBank/DDBJ databases">
        <title>Complete Genome Sequence of Bradyrhizobium betae type strain PL7HG1T.</title>
        <authorList>
            <person name="Bromfield E.S.P."/>
            <person name="Cloutier S."/>
        </authorList>
    </citation>
    <scope>NUCLEOTIDE SEQUENCE [LARGE SCALE GENOMIC DNA]</scope>
    <source>
        <strain evidence="3">PL7HG1</strain>
    </source>
</reference>
<gene>
    <name evidence="2" type="ORF">F8237_21395</name>
</gene>
<organism evidence="2 3">
    <name type="scientific">Bradyrhizobium betae</name>
    <dbReference type="NCBI Taxonomy" id="244734"/>
    <lineage>
        <taxon>Bacteria</taxon>
        <taxon>Pseudomonadati</taxon>
        <taxon>Pseudomonadota</taxon>
        <taxon>Alphaproteobacteria</taxon>
        <taxon>Hyphomicrobiales</taxon>
        <taxon>Nitrobacteraceae</taxon>
        <taxon>Bradyrhizobium</taxon>
    </lineage>
</organism>
<dbReference type="EMBL" id="CP044543">
    <property type="protein sequence ID" value="QFI74736.1"/>
    <property type="molecule type" value="Genomic_DNA"/>
</dbReference>
<dbReference type="AlphaFoldDB" id="A0A5P6P8Z8"/>
<dbReference type="Proteomes" id="UP000325641">
    <property type="component" value="Chromosome"/>
</dbReference>